<proteinExistence type="predicted"/>
<feature type="region of interest" description="Disordered" evidence="1">
    <location>
        <begin position="122"/>
        <end position="147"/>
    </location>
</feature>
<organism evidence="2 3">
    <name type="scientific">Afipia felis</name>
    <name type="common">Cat scratch disease bacillus</name>
    <dbReference type="NCBI Taxonomy" id="1035"/>
    <lineage>
        <taxon>Bacteria</taxon>
        <taxon>Pseudomonadati</taxon>
        <taxon>Pseudomonadota</taxon>
        <taxon>Alphaproteobacteria</taxon>
        <taxon>Hyphomicrobiales</taxon>
        <taxon>Nitrobacteraceae</taxon>
        <taxon>Afipia</taxon>
    </lineage>
</organism>
<evidence type="ECO:0000313" key="2">
    <source>
        <dbReference type="EMBL" id="CEG08658.1"/>
    </source>
</evidence>
<protein>
    <submittedName>
        <fullName evidence="2">Uncharacterized protein</fullName>
    </submittedName>
</protein>
<gene>
    <name evidence="2" type="ORF">BN961_02076</name>
</gene>
<feature type="compositionally biased region" description="Basic and acidic residues" evidence="1">
    <location>
        <begin position="133"/>
        <end position="143"/>
    </location>
</feature>
<keyword evidence="3" id="KW-1185">Reference proteome</keyword>
<evidence type="ECO:0000313" key="3">
    <source>
        <dbReference type="Proteomes" id="UP000035762"/>
    </source>
</evidence>
<dbReference type="EMBL" id="CCAZ020000001">
    <property type="protein sequence ID" value="CEG08658.1"/>
    <property type="molecule type" value="Genomic_DNA"/>
</dbReference>
<sequence>MQQPTIILFVDDAMPLRVDQPAHPPCSSQPETNHHRLACRSRQAMFGRFTMLIGAVSVGYDQSSIGREKIAGQFRWKSKKQPVAMCPVDLPFSVRAQILARGLDSNDPDIALRVHRHQIGSATRRQRQFLNAKKTERGEETRRTPRHQTRSFGLAAIDERHHSIERGVGHSAIIKAGIAAAQREHRRHHHITFHREAPASTASRALVCPTNLRDAKALRSNRACRGFLISQAASSPGARCNAKFNTVADISRGTVSAF</sequence>
<comment type="caution">
    <text evidence="2">The sequence shown here is derived from an EMBL/GenBank/DDBJ whole genome shotgun (WGS) entry which is preliminary data.</text>
</comment>
<dbReference type="Proteomes" id="UP000035762">
    <property type="component" value="Unassembled WGS sequence"/>
</dbReference>
<evidence type="ECO:0000256" key="1">
    <source>
        <dbReference type="SAM" id="MobiDB-lite"/>
    </source>
</evidence>
<reference evidence="2 3" key="1">
    <citation type="journal article" date="2014" name="Genome Announc.">
        <title>Genome Sequence of Afipia felis Strain 76713, Isolated in Hospital Water Using an Amoeba Co-Culture Procedure.</title>
        <authorList>
            <person name="Benamar S."/>
            <person name="La Scola B."/>
            <person name="Croce O."/>
        </authorList>
    </citation>
    <scope>NUCLEOTIDE SEQUENCE [LARGE SCALE GENOMIC DNA]</scope>
    <source>
        <strain evidence="2 3">76713</strain>
    </source>
</reference>
<name>A0A090N7I4_AFIFE</name>
<accession>A0A090N7I4</accession>
<dbReference type="AlphaFoldDB" id="A0A090N7I4"/>